<keyword evidence="5" id="KW-0328">Glycosyltransferase</keyword>
<feature type="repeat" description="TPR" evidence="3">
    <location>
        <begin position="345"/>
        <end position="378"/>
    </location>
</feature>
<dbReference type="SMART" id="SM00028">
    <property type="entry name" value="TPR"/>
    <property type="match status" value="2"/>
</dbReference>
<accession>A0ABV8SAQ2</accession>
<dbReference type="GO" id="GO:0016757">
    <property type="term" value="F:glycosyltransferase activity"/>
    <property type="evidence" value="ECO:0007669"/>
    <property type="project" value="UniProtKB-KW"/>
</dbReference>
<keyword evidence="2 3" id="KW-0802">TPR repeat</keyword>
<feature type="domain" description="Glycosyltransferase 2-like" evidence="4">
    <location>
        <begin position="23"/>
        <end position="110"/>
    </location>
</feature>
<dbReference type="EMBL" id="JBHSED010000013">
    <property type="protein sequence ID" value="MFC4303579.1"/>
    <property type="molecule type" value="Genomic_DNA"/>
</dbReference>
<dbReference type="SUPFAM" id="SSF53448">
    <property type="entry name" value="Nucleotide-diphospho-sugar transferases"/>
    <property type="match status" value="1"/>
</dbReference>
<keyword evidence="5" id="KW-0808">Transferase</keyword>
<dbReference type="Proteomes" id="UP001595755">
    <property type="component" value="Unassembled WGS sequence"/>
</dbReference>
<dbReference type="InterPro" id="IPR013105">
    <property type="entry name" value="TPR_2"/>
</dbReference>
<feature type="repeat" description="TPR" evidence="3">
    <location>
        <begin position="228"/>
        <end position="261"/>
    </location>
</feature>
<dbReference type="InterPro" id="IPR011990">
    <property type="entry name" value="TPR-like_helical_dom_sf"/>
</dbReference>
<dbReference type="Pfam" id="PF13432">
    <property type="entry name" value="TPR_16"/>
    <property type="match status" value="2"/>
</dbReference>
<keyword evidence="1" id="KW-0677">Repeat</keyword>
<dbReference type="CDD" id="cd02511">
    <property type="entry name" value="Beta4Glucosyltransferase"/>
    <property type="match status" value="1"/>
</dbReference>
<dbReference type="EC" id="2.4.-.-" evidence="5"/>
<sequence>MKGRDHSERCGKGGERLSEIGISLCMVVRDEEEMLNRSLSSVTGAVCEKVVVDTGSVDRTREIARSYGAMVVSVPWRESFAEARNIAVSLASQPWILILDADEELLAQDLAGSLPWTGLRGLIRDAESRGVFGYQLRVQSYVGEGEEFVTDSVCRLFRNDPRIRFSGAIHEEVTSAILRASPTGMADAGDLALIRHYGYLDRIIAAKRKHERNRSLLEAIMRKEPEEPYWLYALGTEHFQRGEYGKALAAFEHMRRLVPSDAGYLSDYFLKRVFSLRETGRRPEATRLADEALREWPDFPDLLELRALLASDEGEEEAALAYLSDALAAGDCSKRYSSSSGAGTYRTLYWKGFVLERAGRIEEAREAYRSALLLHPAFAAAKARLAVLK</sequence>
<proteinExistence type="predicted"/>
<protein>
    <submittedName>
        <fullName evidence="5">Glycosyltransferase</fullName>
        <ecNumber evidence="5">2.4.-.-</ecNumber>
    </submittedName>
</protein>
<dbReference type="Pfam" id="PF00535">
    <property type="entry name" value="Glycos_transf_2"/>
    <property type="match status" value="1"/>
</dbReference>
<dbReference type="InterPro" id="IPR001173">
    <property type="entry name" value="Glyco_trans_2-like"/>
</dbReference>
<dbReference type="Gene3D" id="1.25.40.10">
    <property type="entry name" value="Tetratricopeptide repeat domain"/>
    <property type="match status" value="2"/>
</dbReference>
<name>A0ABV8SAQ2_9BACL</name>
<reference evidence="6" key="1">
    <citation type="journal article" date="2019" name="Int. J. Syst. Evol. Microbiol.">
        <title>The Global Catalogue of Microorganisms (GCM) 10K type strain sequencing project: providing services to taxonomists for standard genome sequencing and annotation.</title>
        <authorList>
            <consortium name="The Broad Institute Genomics Platform"/>
            <consortium name="The Broad Institute Genome Sequencing Center for Infectious Disease"/>
            <person name="Wu L."/>
            <person name="Ma J."/>
        </authorList>
    </citation>
    <scope>NUCLEOTIDE SEQUENCE [LARGE SCALE GENOMIC DNA]</scope>
    <source>
        <strain evidence="6">CGMCC 4.1641</strain>
    </source>
</reference>
<gene>
    <name evidence="5" type="ORF">ACFO1S_08940</name>
</gene>
<dbReference type="PROSITE" id="PS50005">
    <property type="entry name" value="TPR"/>
    <property type="match status" value="2"/>
</dbReference>
<keyword evidence="6" id="KW-1185">Reference proteome</keyword>
<evidence type="ECO:0000259" key="4">
    <source>
        <dbReference type="Pfam" id="PF00535"/>
    </source>
</evidence>
<organism evidence="5 6">
    <name type="scientific">Cohnella boryungensis</name>
    <dbReference type="NCBI Taxonomy" id="768479"/>
    <lineage>
        <taxon>Bacteria</taxon>
        <taxon>Bacillati</taxon>
        <taxon>Bacillota</taxon>
        <taxon>Bacilli</taxon>
        <taxon>Bacillales</taxon>
        <taxon>Paenibacillaceae</taxon>
        <taxon>Cohnella</taxon>
    </lineage>
</organism>
<evidence type="ECO:0000256" key="1">
    <source>
        <dbReference type="ARBA" id="ARBA00022737"/>
    </source>
</evidence>
<evidence type="ECO:0000256" key="3">
    <source>
        <dbReference type="PROSITE-ProRule" id="PRU00339"/>
    </source>
</evidence>
<dbReference type="Gene3D" id="3.90.550.10">
    <property type="entry name" value="Spore Coat Polysaccharide Biosynthesis Protein SpsA, Chain A"/>
    <property type="match status" value="1"/>
</dbReference>
<dbReference type="PANTHER" id="PTHR43630:SF2">
    <property type="entry name" value="GLYCOSYLTRANSFERASE"/>
    <property type="match status" value="1"/>
</dbReference>
<evidence type="ECO:0000256" key="2">
    <source>
        <dbReference type="ARBA" id="ARBA00022803"/>
    </source>
</evidence>
<dbReference type="Pfam" id="PF07719">
    <property type="entry name" value="TPR_2"/>
    <property type="match status" value="1"/>
</dbReference>
<evidence type="ECO:0000313" key="6">
    <source>
        <dbReference type="Proteomes" id="UP001595755"/>
    </source>
</evidence>
<comment type="caution">
    <text evidence="5">The sequence shown here is derived from an EMBL/GenBank/DDBJ whole genome shotgun (WGS) entry which is preliminary data.</text>
</comment>
<dbReference type="SUPFAM" id="SSF48452">
    <property type="entry name" value="TPR-like"/>
    <property type="match status" value="1"/>
</dbReference>
<dbReference type="PANTHER" id="PTHR43630">
    <property type="entry name" value="POLY-BETA-1,6-N-ACETYL-D-GLUCOSAMINE SYNTHASE"/>
    <property type="match status" value="1"/>
</dbReference>
<evidence type="ECO:0000313" key="5">
    <source>
        <dbReference type="EMBL" id="MFC4303579.1"/>
    </source>
</evidence>
<dbReference type="InterPro" id="IPR019734">
    <property type="entry name" value="TPR_rpt"/>
</dbReference>
<dbReference type="InterPro" id="IPR029044">
    <property type="entry name" value="Nucleotide-diphossugar_trans"/>
</dbReference>